<dbReference type="AlphaFoldDB" id="A0A183GHG8"/>
<evidence type="ECO:0000256" key="2">
    <source>
        <dbReference type="SAM" id="Phobius"/>
    </source>
</evidence>
<accession>A0A183GHG8</accession>
<sequence>LNLSPLLQNQSGNPSTGALPGIDDDLLSAVEVALNITSLATLLDGLLPYSLLWSINSECPSECLMSLAPYSSTLQKTMVLLLPSDVLNISGLPPMSAESELFCAASRGYCGADIPLLLYYSTSSNDSYIGLEAEQRPGYSLQNSGQPLCFVWPDVNYTTATTTTTAAATTTTTANSTVVPSYNETSSGTFTDATATSPPPPVNGTVSTTSADGNATTENTSPPPPWVANGTGPTTPPNGNATSVLPPSQPPPANSTAGPPPGGPPDPNNPYNPGGGNGNNEYGRRSARSWPIIAGAVILLGVVVLTVLALSTVKIVRSSRGTAIQPSQDPGSPPPPYPYNHGTATDLPPAPVNAMSAPRPFTVGAPMQFTGAPPGFY</sequence>
<protein>
    <submittedName>
        <fullName evidence="4">LRRCT domain-containing protein</fullName>
    </submittedName>
</protein>
<dbReference type="Proteomes" id="UP000050761">
    <property type="component" value="Unassembled WGS sequence"/>
</dbReference>
<organism evidence="3 4">
    <name type="scientific">Heligmosomoides polygyrus</name>
    <name type="common">Parasitic roundworm</name>
    <dbReference type="NCBI Taxonomy" id="6339"/>
    <lineage>
        <taxon>Eukaryota</taxon>
        <taxon>Metazoa</taxon>
        <taxon>Ecdysozoa</taxon>
        <taxon>Nematoda</taxon>
        <taxon>Chromadorea</taxon>
        <taxon>Rhabditida</taxon>
        <taxon>Rhabditina</taxon>
        <taxon>Rhabditomorpha</taxon>
        <taxon>Strongyloidea</taxon>
        <taxon>Heligmosomidae</taxon>
        <taxon>Heligmosomoides</taxon>
    </lineage>
</organism>
<keyword evidence="2" id="KW-0812">Transmembrane</keyword>
<dbReference type="WBParaSite" id="HPBE_0002200701-mRNA-1">
    <property type="protein sequence ID" value="HPBE_0002200701-mRNA-1"/>
    <property type="gene ID" value="HPBE_0002200701"/>
</dbReference>
<keyword evidence="3" id="KW-1185">Reference proteome</keyword>
<name>A0A183GHG8_HELPZ</name>
<proteinExistence type="predicted"/>
<feature type="compositionally biased region" description="Pro residues" evidence="1">
    <location>
        <begin position="247"/>
        <end position="270"/>
    </location>
</feature>
<feature type="region of interest" description="Disordered" evidence="1">
    <location>
        <begin position="318"/>
        <end position="345"/>
    </location>
</feature>
<feature type="compositionally biased region" description="Low complexity" evidence="1">
    <location>
        <begin position="229"/>
        <end position="240"/>
    </location>
</feature>
<keyword evidence="2" id="KW-0472">Membrane</keyword>
<feature type="compositionally biased region" description="Polar residues" evidence="1">
    <location>
        <begin position="204"/>
        <end position="220"/>
    </location>
</feature>
<feature type="region of interest" description="Disordered" evidence="1">
    <location>
        <begin position="178"/>
        <end position="282"/>
    </location>
</feature>
<evidence type="ECO:0000313" key="3">
    <source>
        <dbReference type="Proteomes" id="UP000050761"/>
    </source>
</evidence>
<evidence type="ECO:0000256" key="1">
    <source>
        <dbReference type="SAM" id="MobiDB-lite"/>
    </source>
</evidence>
<feature type="transmembrane region" description="Helical" evidence="2">
    <location>
        <begin position="290"/>
        <end position="310"/>
    </location>
</feature>
<keyword evidence="2" id="KW-1133">Transmembrane helix</keyword>
<evidence type="ECO:0000313" key="4">
    <source>
        <dbReference type="WBParaSite" id="HPBE_0002200701-mRNA-1"/>
    </source>
</evidence>
<feature type="compositionally biased region" description="Polar residues" evidence="1">
    <location>
        <begin position="178"/>
        <end position="196"/>
    </location>
</feature>
<reference evidence="4" key="1">
    <citation type="submission" date="2019-09" db="UniProtKB">
        <authorList>
            <consortium name="WormBaseParasite"/>
        </authorList>
    </citation>
    <scope>IDENTIFICATION</scope>
</reference>